<protein>
    <recommendedName>
        <fullName evidence="2">Surface glycan-binding protein B xyloglucan binding domain-containing protein</fullName>
    </recommendedName>
</protein>
<reference evidence="3 4" key="1">
    <citation type="submission" date="2016-10" db="EMBL/GenBank/DDBJ databases">
        <authorList>
            <person name="de Groot N.N."/>
        </authorList>
    </citation>
    <scope>NUCLEOTIDE SEQUENCE [LARGE SCALE GENOMIC DNA]</scope>
    <source>
        <strain evidence="3 4">DSM 21039</strain>
    </source>
</reference>
<dbReference type="SUPFAM" id="SSF81296">
    <property type="entry name" value="E set domains"/>
    <property type="match status" value="1"/>
</dbReference>
<evidence type="ECO:0000313" key="3">
    <source>
        <dbReference type="EMBL" id="SEN43488.1"/>
    </source>
</evidence>
<evidence type="ECO:0000256" key="1">
    <source>
        <dbReference type="SAM" id="SignalP"/>
    </source>
</evidence>
<dbReference type="EMBL" id="FOBB01000010">
    <property type="protein sequence ID" value="SEN43488.1"/>
    <property type="molecule type" value="Genomic_DNA"/>
</dbReference>
<dbReference type="InterPro" id="IPR014756">
    <property type="entry name" value="Ig_E-set"/>
</dbReference>
<dbReference type="PROSITE" id="PS51257">
    <property type="entry name" value="PROKAR_LIPOPROTEIN"/>
    <property type="match status" value="1"/>
</dbReference>
<evidence type="ECO:0000259" key="2">
    <source>
        <dbReference type="Pfam" id="PF18329"/>
    </source>
</evidence>
<keyword evidence="4" id="KW-1185">Reference proteome</keyword>
<dbReference type="Proteomes" id="UP000198984">
    <property type="component" value="Unassembled WGS sequence"/>
</dbReference>
<dbReference type="InterPro" id="IPR040475">
    <property type="entry name" value="SGBP_B_XBD"/>
</dbReference>
<proteinExistence type="predicted"/>
<dbReference type="OrthoDB" id="660167at2"/>
<name>A0A1H8GJK0_9BACT</name>
<organism evidence="3 4">
    <name type="scientific">Chitinophaga rupis</name>
    <dbReference type="NCBI Taxonomy" id="573321"/>
    <lineage>
        <taxon>Bacteria</taxon>
        <taxon>Pseudomonadati</taxon>
        <taxon>Bacteroidota</taxon>
        <taxon>Chitinophagia</taxon>
        <taxon>Chitinophagales</taxon>
        <taxon>Chitinophagaceae</taxon>
        <taxon>Chitinophaga</taxon>
    </lineage>
</organism>
<accession>A0A1H8GJK0</accession>
<dbReference type="RefSeq" id="WP_089919788.1">
    <property type="nucleotide sequence ID" value="NZ_FOBB01000010.1"/>
</dbReference>
<dbReference type="Gene3D" id="2.60.40.10">
    <property type="entry name" value="Immunoglobulins"/>
    <property type="match status" value="2"/>
</dbReference>
<dbReference type="AlphaFoldDB" id="A0A1H8GJK0"/>
<dbReference type="Pfam" id="PF18329">
    <property type="entry name" value="SGBP_B_XBD"/>
    <property type="match status" value="1"/>
</dbReference>
<dbReference type="InterPro" id="IPR013783">
    <property type="entry name" value="Ig-like_fold"/>
</dbReference>
<sequence length="406" mass="43046">MNKIIFNQRYKSLLFLAIAAAFACMQSGCKKDAMDGGAPVITNVRNYAASPADTLVNNITTGQWVVLIGHNLKDAVQVSFNGIPATINSVMFSDTSAAVLVPAVIPFPSVSAENLNTIRYVTRKGATTFTFDIVAPPPTITSISNENANEGDSVYINGLNLFFIQELTFAGTPVTKFSTAGDGTSIGFVLPALTQSGPVVVSTKSGTASTPFNVNDATTGMLCDFDKTNTFSWGTGIESSSVNFPGNRGNYAVLSNDVLPAGDGTWWGWQRSINTNDVQWVPVDSLGLSLDDYALKFEISVPTAWSGTSIYVIKGYAFDYMARYEPWQGTGGVVTPFTTKGWRTVTIPLSLFRNNDGKGSAAASLTALLGASGNGAVNIQTKNFSASPSASGLKAAIDNIRVVKIR</sequence>
<feature type="signal peptide" evidence="1">
    <location>
        <begin position="1"/>
        <end position="23"/>
    </location>
</feature>
<gene>
    <name evidence="3" type="ORF">SAMN04488505_110145</name>
</gene>
<feature type="domain" description="Surface glycan-binding protein B xyloglucan binding" evidence="2">
    <location>
        <begin position="216"/>
        <end position="404"/>
    </location>
</feature>
<evidence type="ECO:0000313" key="4">
    <source>
        <dbReference type="Proteomes" id="UP000198984"/>
    </source>
</evidence>
<feature type="chain" id="PRO_5011714877" description="Surface glycan-binding protein B xyloglucan binding domain-containing protein" evidence="1">
    <location>
        <begin position="24"/>
        <end position="406"/>
    </location>
</feature>
<keyword evidence="1" id="KW-0732">Signal</keyword>
<dbReference type="GO" id="GO:0030247">
    <property type="term" value="F:polysaccharide binding"/>
    <property type="evidence" value="ECO:0007669"/>
    <property type="project" value="InterPro"/>
</dbReference>
<dbReference type="STRING" id="573321.SAMN04488505_110145"/>